<name>A0A8K0JQZ3_9TREE</name>
<dbReference type="CDD" id="cd14688">
    <property type="entry name" value="bZIP_YAP"/>
    <property type="match status" value="1"/>
</dbReference>
<feature type="coiled-coil region" evidence="3">
    <location>
        <begin position="142"/>
        <end position="169"/>
    </location>
</feature>
<accession>A0A8K0JQZ3</accession>
<protein>
    <recommendedName>
        <fullName evidence="5">BZIP domain-containing protein</fullName>
    </recommendedName>
</protein>
<feature type="compositionally biased region" description="Polar residues" evidence="4">
    <location>
        <begin position="188"/>
        <end position="211"/>
    </location>
</feature>
<feature type="region of interest" description="Disordered" evidence="4">
    <location>
        <begin position="39"/>
        <end position="118"/>
    </location>
</feature>
<dbReference type="InterPro" id="IPR004827">
    <property type="entry name" value="bZIP"/>
</dbReference>
<feature type="compositionally biased region" description="Polar residues" evidence="4">
    <location>
        <begin position="277"/>
        <end position="286"/>
    </location>
</feature>
<dbReference type="InterPro" id="IPR050936">
    <property type="entry name" value="AP-1-like"/>
</dbReference>
<feature type="region of interest" description="Disordered" evidence="4">
    <location>
        <begin position="234"/>
        <end position="322"/>
    </location>
</feature>
<feature type="compositionally biased region" description="Polar residues" evidence="4">
    <location>
        <begin position="309"/>
        <end position="322"/>
    </location>
</feature>
<evidence type="ECO:0000313" key="6">
    <source>
        <dbReference type="EMBL" id="KAG7566976.1"/>
    </source>
</evidence>
<keyword evidence="2" id="KW-0539">Nucleus</keyword>
<dbReference type="PROSITE" id="PS00036">
    <property type="entry name" value="BZIP_BASIC"/>
    <property type="match status" value="1"/>
</dbReference>
<organism evidence="6 7">
    <name type="scientific">Filobasidium floriforme</name>
    <dbReference type="NCBI Taxonomy" id="5210"/>
    <lineage>
        <taxon>Eukaryota</taxon>
        <taxon>Fungi</taxon>
        <taxon>Dikarya</taxon>
        <taxon>Basidiomycota</taxon>
        <taxon>Agaricomycotina</taxon>
        <taxon>Tremellomycetes</taxon>
        <taxon>Filobasidiales</taxon>
        <taxon>Filobasidiaceae</taxon>
        <taxon>Filobasidium</taxon>
    </lineage>
</organism>
<reference evidence="6" key="1">
    <citation type="submission" date="2020-04" db="EMBL/GenBank/DDBJ databases">
        <title>Analysis of mating type loci in Filobasidium floriforme.</title>
        <authorList>
            <person name="Nowrousian M."/>
        </authorList>
    </citation>
    <scope>NUCLEOTIDE SEQUENCE</scope>
    <source>
        <strain evidence="6">CBS 6242</strain>
    </source>
</reference>
<evidence type="ECO:0000259" key="5">
    <source>
        <dbReference type="PROSITE" id="PS00036"/>
    </source>
</evidence>
<feature type="compositionally biased region" description="Basic and acidic residues" evidence="4">
    <location>
        <begin position="101"/>
        <end position="113"/>
    </location>
</feature>
<feature type="region of interest" description="Disordered" evidence="4">
    <location>
        <begin position="188"/>
        <end position="219"/>
    </location>
</feature>
<gene>
    <name evidence="6" type="ORF">FFLO_01235</name>
</gene>
<proteinExistence type="predicted"/>
<feature type="compositionally biased region" description="Basic and acidic residues" evidence="4">
    <location>
        <begin position="68"/>
        <end position="77"/>
    </location>
</feature>
<dbReference type="PANTHER" id="PTHR40621:SF6">
    <property type="entry name" value="AP-1-LIKE TRANSCRIPTION FACTOR YAP1-RELATED"/>
    <property type="match status" value="1"/>
</dbReference>
<dbReference type="InterPro" id="IPR046347">
    <property type="entry name" value="bZIP_sf"/>
</dbReference>
<feature type="domain" description="BZIP" evidence="5">
    <location>
        <begin position="108"/>
        <end position="123"/>
    </location>
</feature>
<dbReference type="GO" id="GO:0001228">
    <property type="term" value="F:DNA-binding transcription activator activity, RNA polymerase II-specific"/>
    <property type="evidence" value="ECO:0007669"/>
    <property type="project" value="TreeGrafter"/>
</dbReference>
<evidence type="ECO:0000256" key="2">
    <source>
        <dbReference type="ARBA" id="ARBA00023242"/>
    </source>
</evidence>
<dbReference type="EMBL" id="JABELV010000017">
    <property type="protein sequence ID" value="KAG7566976.1"/>
    <property type="molecule type" value="Genomic_DNA"/>
</dbReference>
<evidence type="ECO:0000256" key="1">
    <source>
        <dbReference type="ARBA" id="ARBA00004123"/>
    </source>
</evidence>
<comment type="caution">
    <text evidence="6">The sequence shown here is derived from an EMBL/GenBank/DDBJ whole genome shotgun (WGS) entry which is preliminary data.</text>
</comment>
<dbReference type="SMART" id="SM00338">
    <property type="entry name" value="BRLZ"/>
    <property type="match status" value="1"/>
</dbReference>
<dbReference type="SUPFAM" id="SSF57959">
    <property type="entry name" value="Leucine zipper domain"/>
    <property type="match status" value="1"/>
</dbReference>
<dbReference type="Gene3D" id="1.20.5.170">
    <property type="match status" value="1"/>
</dbReference>
<evidence type="ECO:0000313" key="7">
    <source>
        <dbReference type="Proteomes" id="UP000812966"/>
    </source>
</evidence>
<dbReference type="PANTHER" id="PTHR40621">
    <property type="entry name" value="TRANSCRIPTION FACTOR KAPC-RELATED"/>
    <property type="match status" value="1"/>
</dbReference>
<dbReference type="AlphaFoldDB" id="A0A8K0JQZ3"/>
<comment type="subcellular location">
    <subcellularLocation>
        <location evidence="1">Nucleus</location>
    </subcellularLocation>
</comment>
<evidence type="ECO:0000256" key="3">
    <source>
        <dbReference type="SAM" id="Coils"/>
    </source>
</evidence>
<sequence>MASAVFFASHDSETILPGSARIRGSTSRPNRNLRRCNTVAKAESSNCQNNKDNPEDSDGLGDVDLNAEQDKGLHLIEDASGSSPRRLDASSRPIRNTKSRVRGESSQKRKEQNRVAQRAFRQRQKVYFVDLEAEVVEKSSQIQAITKHNQSLMEMMERLQRENIALKAAKAPGLTGISPLGNLALGNVDNSTASDQPDVQASDAQRVPSGSRQHDPGAGEEVLVSINDLASVSNEAQKKSKIQNKAKKKTQIKSATTRRRSADTGPFATAIAPLSSRLPSTVSPHSRSIRPEHHEQMENSGPAYPSGYQRRQSSNTSHGSVSQTSVLAAADFPKAISPSGITSPVSAQSRPVEQLIETINNPSWVTTVPPTSLPLRCLSMAL</sequence>
<dbReference type="Pfam" id="PF00170">
    <property type="entry name" value="bZIP_1"/>
    <property type="match status" value="1"/>
</dbReference>
<feature type="compositionally biased region" description="Acidic residues" evidence="4">
    <location>
        <begin position="55"/>
        <end position="67"/>
    </location>
</feature>
<dbReference type="Proteomes" id="UP000812966">
    <property type="component" value="Unassembled WGS sequence"/>
</dbReference>
<feature type="compositionally biased region" description="Basic residues" evidence="4">
    <location>
        <begin position="239"/>
        <end position="259"/>
    </location>
</feature>
<dbReference type="GO" id="GO:0090575">
    <property type="term" value="C:RNA polymerase II transcription regulator complex"/>
    <property type="evidence" value="ECO:0007669"/>
    <property type="project" value="TreeGrafter"/>
</dbReference>
<keyword evidence="7" id="KW-1185">Reference proteome</keyword>
<keyword evidence="3" id="KW-0175">Coiled coil</keyword>
<dbReference type="GO" id="GO:0000976">
    <property type="term" value="F:transcription cis-regulatory region binding"/>
    <property type="evidence" value="ECO:0007669"/>
    <property type="project" value="InterPro"/>
</dbReference>
<evidence type="ECO:0000256" key="4">
    <source>
        <dbReference type="SAM" id="MobiDB-lite"/>
    </source>
</evidence>